<keyword evidence="2" id="KW-1185">Reference proteome</keyword>
<dbReference type="Proteomes" id="UP001153076">
    <property type="component" value="Unassembled WGS sequence"/>
</dbReference>
<dbReference type="PANTHER" id="PTHR31286:SF165">
    <property type="entry name" value="DUF4283 DOMAIN-CONTAINING PROTEIN"/>
    <property type="match status" value="1"/>
</dbReference>
<organism evidence="1 2">
    <name type="scientific">Carnegiea gigantea</name>
    <dbReference type="NCBI Taxonomy" id="171969"/>
    <lineage>
        <taxon>Eukaryota</taxon>
        <taxon>Viridiplantae</taxon>
        <taxon>Streptophyta</taxon>
        <taxon>Embryophyta</taxon>
        <taxon>Tracheophyta</taxon>
        <taxon>Spermatophyta</taxon>
        <taxon>Magnoliopsida</taxon>
        <taxon>eudicotyledons</taxon>
        <taxon>Gunneridae</taxon>
        <taxon>Pentapetalae</taxon>
        <taxon>Caryophyllales</taxon>
        <taxon>Cactineae</taxon>
        <taxon>Cactaceae</taxon>
        <taxon>Cactoideae</taxon>
        <taxon>Echinocereeae</taxon>
        <taxon>Carnegiea</taxon>
    </lineage>
</organism>
<name>A0A9Q1GL57_9CARY</name>
<gene>
    <name evidence="1" type="ORF">Cgig2_002375</name>
</gene>
<protein>
    <recommendedName>
        <fullName evidence="3">DUF4283 domain-containing protein</fullName>
    </recommendedName>
</protein>
<dbReference type="InterPro" id="IPR040256">
    <property type="entry name" value="At4g02000-like"/>
</dbReference>
<dbReference type="OrthoDB" id="1302647at2759"/>
<reference evidence="1" key="1">
    <citation type="submission" date="2022-04" db="EMBL/GenBank/DDBJ databases">
        <title>Carnegiea gigantea Genome sequencing and assembly v2.</title>
        <authorList>
            <person name="Copetti D."/>
            <person name="Sanderson M.J."/>
            <person name="Burquez A."/>
            <person name="Wojciechowski M.F."/>
        </authorList>
    </citation>
    <scope>NUCLEOTIDE SEQUENCE</scope>
    <source>
        <strain evidence="1">SGP5-SGP5p</strain>
        <tissue evidence="1">Aerial part</tissue>
    </source>
</reference>
<proteinExistence type="predicted"/>
<dbReference type="EMBL" id="JAKOGI010002852">
    <property type="protein sequence ID" value="KAJ8421209.1"/>
    <property type="molecule type" value="Genomic_DNA"/>
</dbReference>
<comment type="caution">
    <text evidence="1">The sequence shown here is derived from an EMBL/GenBank/DDBJ whole genome shotgun (WGS) entry which is preliminary data.</text>
</comment>
<dbReference type="PANTHER" id="PTHR31286">
    <property type="entry name" value="GLYCINE-RICH CELL WALL STRUCTURAL PROTEIN 1.8-LIKE"/>
    <property type="match status" value="1"/>
</dbReference>
<evidence type="ECO:0000313" key="1">
    <source>
        <dbReference type="EMBL" id="KAJ8421209.1"/>
    </source>
</evidence>
<sequence length="207" mass="24232">MADKDEVLKKGIYYFDGKPFIVKAWNENLVLDINSLNSLPMWVQFPKLDGVESLSKLGSLIRIPLKTDKQKMDKTFLNKVVLLIDIPLEGPFSECVDYINDKGMRVKFEWELVKCDYCSMYGHLEEECRKKKVVRQEWRMTSQNKKIRQVQQATPTKYITPRRTTRRSPSNMRENEDLITNSFQALLETEILDMVSQESMVIHALYG</sequence>
<dbReference type="AlphaFoldDB" id="A0A9Q1GL57"/>
<evidence type="ECO:0000313" key="2">
    <source>
        <dbReference type="Proteomes" id="UP001153076"/>
    </source>
</evidence>
<accession>A0A9Q1GL57</accession>
<evidence type="ECO:0008006" key="3">
    <source>
        <dbReference type="Google" id="ProtNLM"/>
    </source>
</evidence>